<dbReference type="EMBL" id="PVBS01000002">
    <property type="protein sequence ID" value="PRD53863.1"/>
    <property type="molecule type" value="Genomic_DNA"/>
</dbReference>
<dbReference type="AlphaFoldDB" id="A0A2S9JL28"/>
<organism evidence="2 3">
    <name type="scientific">Sphingobacterium gobiense</name>
    <dbReference type="NCBI Taxonomy" id="1382456"/>
    <lineage>
        <taxon>Bacteria</taxon>
        <taxon>Pseudomonadati</taxon>
        <taxon>Bacteroidota</taxon>
        <taxon>Sphingobacteriia</taxon>
        <taxon>Sphingobacteriales</taxon>
        <taxon>Sphingobacteriaceae</taxon>
        <taxon>Sphingobacterium</taxon>
    </lineage>
</organism>
<dbReference type="Proteomes" id="UP000238642">
    <property type="component" value="Unassembled WGS sequence"/>
</dbReference>
<keyword evidence="1" id="KW-0812">Transmembrane</keyword>
<reference evidence="2 3" key="1">
    <citation type="submission" date="2018-02" db="EMBL/GenBank/DDBJ databases">
        <title>The draft genome of Sphingobacterium gobiense H7.</title>
        <authorList>
            <person name="Li L."/>
            <person name="Liu L."/>
            <person name="Zhang X."/>
            <person name="Wang T."/>
            <person name="Liang L."/>
        </authorList>
    </citation>
    <scope>NUCLEOTIDE SEQUENCE [LARGE SCALE GENOMIC DNA]</scope>
    <source>
        <strain evidence="2 3">ACCC 05757</strain>
    </source>
</reference>
<sequence>MANFVVVRKQTLKAMFFHIQKIEQSTHHTDNLQNPKTPGNPMVLGVYRNKARTIFYTIYTKKTFGEYWDSVENKRISKRFWTPEMKEYYQQKALDTPKPPFVFKMTVVGWLFILLFIGVFGYLIYDSVKPPLAKSEKHVAMEQAPVMGDVYFGRYEIYKEKGNPLGMEGRFGWFKVLKVEGDVYHIAKSTEMNSAHRPKEEMNSTSFESKSLPPVKLTEQTGYNVRFKSDDGLTEIYITDKQES</sequence>
<comment type="caution">
    <text evidence="2">The sequence shown here is derived from an EMBL/GenBank/DDBJ whole genome shotgun (WGS) entry which is preliminary data.</text>
</comment>
<keyword evidence="1" id="KW-1133">Transmembrane helix</keyword>
<name>A0A2S9JL28_9SPHI</name>
<evidence type="ECO:0000313" key="2">
    <source>
        <dbReference type="EMBL" id="PRD53863.1"/>
    </source>
</evidence>
<accession>A0A2S9JL28</accession>
<keyword evidence="3" id="KW-1185">Reference proteome</keyword>
<protein>
    <submittedName>
        <fullName evidence="2">Uncharacterized protein</fullName>
    </submittedName>
</protein>
<dbReference type="OrthoDB" id="1377971at2"/>
<evidence type="ECO:0000313" key="3">
    <source>
        <dbReference type="Proteomes" id="UP000238642"/>
    </source>
</evidence>
<gene>
    <name evidence="2" type="ORF">C5749_10110</name>
</gene>
<feature type="transmembrane region" description="Helical" evidence="1">
    <location>
        <begin position="101"/>
        <end position="125"/>
    </location>
</feature>
<evidence type="ECO:0000256" key="1">
    <source>
        <dbReference type="SAM" id="Phobius"/>
    </source>
</evidence>
<keyword evidence="1" id="KW-0472">Membrane</keyword>
<proteinExistence type="predicted"/>